<feature type="compositionally biased region" description="Pro residues" evidence="5">
    <location>
        <begin position="113"/>
        <end position="125"/>
    </location>
</feature>
<feature type="compositionally biased region" description="Low complexity" evidence="5">
    <location>
        <begin position="74"/>
        <end position="86"/>
    </location>
</feature>
<dbReference type="PANTHER" id="PTHR47359">
    <property type="entry name" value="PEPTIDOGLYCAN DL-ENDOPEPTIDASE CWLO"/>
    <property type="match status" value="1"/>
</dbReference>
<feature type="region of interest" description="Disordered" evidence="5">
    <location>
        <begin position="74"/>
        <end position="206"/>
    </location>
</feature>
<evidence type="ECO:0000313" key="7">
    <source>
        <dbReference type="EMBL" id="MBB4884104.1"/>
    </source>
</evidence>
<keyword evidence="4" id="KW-0788">Thiol protease</keyword>
<dbReference type="PROSITE" id="PS51935">
    <property type="entry name" value="NLPC_P60"/>
    <property type="match status" value="1"/>
</dbReference>
<dbReference type="PANTHER" id="PTHR47359:SF3">
    <property type="entry name" value="NLP_P60 DOMAIN-CONTAINING PROTEIN-RELATED"/>
    <property type="match status" value="1"/>
</dbReference>
<gene>
    <name evidence="7" type="ORF">FHS38_000113</name>
</gene>
<feature type="compositionally biased region" description="Pro residues" evidence="5">
    <location>
        <begin position="175"/>
        <end position="190"/>
    </location>
</feature>
<organism evidence="7 8">
    <name type="scientific">Streptomyces netropsis</name>
    <name type="common">Streptoverticillium netropsis</name>
    <dbReference type="NCBI Taxonomy" id="55404"/>
    <lineage>
        <taxon>Bacteria</taxon>
        <taxon>Bacillati</taxon>
        <taxon>Actinomycetota</taxon>
        <taxon>Actinomycetes</taxon>
        <taxon>Kitasatosporales</taxon>
        <taxon>Streptomycetaceae</taxon>
        <taxon>Streptomyces</taxon>
    </lineage>
</organism>
<keyword evidence="3 7" id="KW-0378">Hydrolase</keyword>
<dbReference type="SUPFAM" id="SSF54001">
    <property type="entry name" value="Cysteine proteinases"/>
    <property type="match status" value="1"/>
</dbReference>
<dbReference type="InterPro" id="IPR038765">
    <property type="entry name" value="Papain-like_cys_pep_sf"/>
</dbReference>
<evidence type="ECO:0000256" key="2">
    <source>
        <dbReference type="ARBA" id="ARBA00022670"/>
    </source>
</evidence>
<evidence type="ECO:0000256" key="3">
    <source>
        <dbReference type="ARBA" id="ARBA00022801"/>
    </source>
</evidence>
<reference evidence="7 8" key="1">
    <citation type="submission" date="2020-08" db="EMBL/GenBank/DDBJ databases">
        <title>Genomic Encyclopedia of Type Strains, Phase III (KMG-III): the genomes of soil and plant-associated and newly described type strains.</title>
        <authorList>
            <person name="Whitman W."/>
        </authorList>
    </citation>
    <scope>NUCLEOTIDE SEQUENCE [LARGE SCALE GENOMIC DNA]</scope>
    <source>
        <strain evidence="7 8">CECT 3265</strain>
    </source>
</reference>
<evidence type="ECO:0000256" key="1">
    <source>
        <dbReference type="ARBA" id="ARBA00007074"/>
    </source>
</evidence>
<dbReference type="InterPro" id="IPR000064">
    <property type="entry name" value="NLP_P60_dom"/>
</dbReference>
<comment type="similarity">
    <text evidence="1">Belongs to the peptidase C40 family.</text>
</comment>
<dbReference type="AlphaFoldDB" id="A0A7W7PBL2"/>
<feature type="domain" description="NlpC/P60" evidence="6">
    <location>
        <begin position="204"/>
        <end position="324"/>
    </location>
</feature>
<dbReference type="Proteomes" id="UP000556436">
    <property type="component" value="Unassembled WGS sequence"/>
</dbReference>
<evidence type="ECO:0000256" key="5">
    <source>
        <dbReference type="SAM" id="MobiDB-lite"/>
    </source>
</evidence>
<evidence type="ECO:0000259" key="6">
    <source>
        <dbReference type="PROSITE" id="PS51935"/>
    </source>
</evidence>
<dbReference type="RefSeq" id="WP_184729539.1">
    <property type="nucleotide sequence ID" value="NZ_BMRW01000001.1"/>
</dbReference>
<dbReference type="Pfam" id="PF00877">
    <property type="entry name" value="NLPC_P60"/>
    <property type="match status" value="1"/>
</dbReference>
<dbReference type="InterPro" id="IPR051794">
    <property type="entry name" value="PG_Endopeptidase_C40"/>
</dbReference>
<dbReference type="Gene3D" id="3.90.1720.10">
    <property type="entry name" value="endopeptidase domain like (from Nostoc punctiforme)"/>
    <property type="match status" value="1"/>
</dbReference>
<keyword evidence="2" id="KW-0645">Protease</keyword>
<keyword evidence="8" id="KW-1185">Reference proteome</keyword>
<sequence length="324" mass="33168">MRTPAFTDEIPDGPGCALCVDAAASTPTRAEESDPAHAPRAGPHAGCARHRCALRGAIVAAVGVAVIAGSGAGAAAAPEPADPVGGDSSVYEPGDPEDPALPGAPLADEPLPDEPGPQEPGPQEPGPEGAIPEGSALEGVAPDGSTALEPPSELTAPLSDQDIPGAAVLRAPGEPVIPPGPLAPPDPVAPEDPDHTPQAPAAAKPKLESAVTFALAQTGDPYKLGGNGPRAWDCSGLIQQAYRRAGVKLPRIAADQYRATQRITRRDLRRGDLVFWSTNGKASGVHHVAIYLGGGKYLEAPRPGKKVRISTFSYYSPNLYGRPR</sequence>
<dbReference type="GO" id="GO:0006508">
    <property type="term" value="P:proteolysis"/>
    <property type="evidence" value="ECO:0007669"/>
    <property type="project" value="UniProtKB-KW"/>
</dbReference>
<name>A0A7W7PBL2_STRNE</name>
<comment type="caution">
    <text evidence="7">The sequence shown here is derived from an EMBL/GenBank/DDBJ whole genome shotgun (WGS) entry which is preliminary data.</text>
</comment>
<evidence type="ECO:0000313" key="8">
    <source>
        <dbReference type="Proteomes" id="UP000556436"/>
    </source>
</evidence>
<proteinExistence type="inferred from homology"/>
<accession>A0A7W7PBL2</accession>
<dbReference type="GO" id="GO:0008234">
    <property type="term" value="F:cysteine-type peptidase activity"/>
    <property type="evidence" value="ECO:0007669"/>
    <property type="project" value="UniProtKB-KW"/>
</dbReference>
<evidence type="ECO:0000256" key="4">
    <source>
        <dbReference type="ARBA" id="ARBA00022807"/>
    </source>
</evidence>
<protein>
    <submittedName>
        <fullName evidence="7">Cell wall-associated NlpC family hydrolase</fullName>
    </submittedName>
</protein>
<dbReference type="EMBL" id="JACHJG010000001">
    <property type="protein sequence ID" value="MBB4884104.1"/>
    <property type="molecule type" value="Genomic_DNA"/>
</dbReference>